<keyword evidence="1" id="KW-1015">Disulfide bond</keyword>
<dbReference type="KEGG" id="dgr:6561430"/>
<evidence type="ECO:0000313" key="3">
    <source>
        <dbReference type="EMBL" id="EDW03513.1"/>
    </source>
</evidence>
<evidence type="ECO:0000256" key="1">
    <source>
        <dbReference type="ARBA" id="ARBA00023157"/>
    </source>
</evidence>
<reference evidence="3 4" key="1">
    <citation type="journal article" date="2007" name="Nature">
        <title>Evolution of genes and genomes on the Drosophila phylogeny.</title>
        <authorList>
            <consortium name="Drosophila 12 Genomes Consortium"/>
            <person name="Clark A.G."/>
            <person name="Eisen M.B."/>
            <person name="Smith D.R."/>
            <person name="Bergman C.M."/>
            <person name="Oliver B."/>
            <person name="Markow T.A."/>
            <person name="Kaufman T.C."/>
            <person name="Kellis M."/>
            <person name="Gelbart W."/>
            <person name="Iyer V.N."/>
            <person name="Pollard D.A."/>
            <person name="Sackton T.B."/>
            <person name="Larracuente A.M."/>
            <person name="Singh N.D."/>
            <person name="Abad J.P."/>
            <person name="Abt D.N."/>
            <person name="Adryan B."/>
            <person name="Aguade M."/>
            <person name="Akashi H."/>
            <person name="Anderson W.W."/>
            <person name="Aquadro C.F."/>
            <person name="Ardell D.H."/>
            <person name="Arguello R."/>
            <person name="Artieri C.G."/>
            <person name="Barbash D.A."/>
            <person name="Barker D."/>
            <person name="Barsanti P."/>
            <person name="Batterham P."/>
            <person name="Batzoglou S."/>
            <person name="Begun D."/>
            <person name="Bhutkar A."/>
            <person name="Blanco E."/>
            <person name="Bosak S.A."/>
            <person name="Bradley R.K."/>
            <person name="Brand A.D."/>
            <person name="Brent M.R."/>
            <person name="Brooks A.N."/>
            <person name="Brown R.H."/>
            <person name="Butlin R.K."/>
            <person name="Caggese C."/>
            <person name="Calvi B.R."/>
            <person name="Bernardo de Carvalho A."/>
            <person name="Caspi A."/>
            <person name="Castrezana S."/>
            <person name="Celniker S.E."/>
            <person name="Chang J.L."/>
            <person name="Chapple C."/>
            <person name="Chatterji S."/>
            <person name="Chinwalla A."/>
            <person name="Civetta A."/>
            <person name="Clifton S.W."/>
            <person name="Comeron J.M."/>
            <person name="Costello J.C."/>
            <person name="Coyne J.A."/>
            <person name="Daub J."/>
            <person name="David R.G."/>
            <person name="Delcher A.L."/>
            <person name="Delehaunty K."/>
            <person name="Do C.B."/>
            <person name="Ebling H."/>
            <person name="Edwards K."/>
            <person name="Eickbush T."/>
            <person name="Evans J.D."/>
            <person name="Filipski A."/>
            <person name="Findeiss S."/>
            <person name="Freyhult E."/>
            <person name="Fulton L."/>
            <person name="Fulton R."/>
            <person name="Garcia A.C."/>
            <person name="Gardiner A."/>
            <person name="Garfield D.A."/>
            <person name="Garvin B.E."/>
            <person name="Gibson G."/>
            <person name="Gilbert D."/>
            <person name="Gnerre S."/>
            <person name="Godfrey J."/>
            <person name="Good R."/>
            <person name="Gotea V."/>
            <person name="Gravely B."/>
            <person name="Greenberg A.J."/>
            <person name="Griffiths-Jones S."/>
            <person name="Gross S."/>
            <person name="Guigo R."/>
            <person name="Gustafson E.A."/>
            <person name="Haerty W."/>
            <person name="Hahn M.W."/>
            <person name="Halligan D.L."/>
            <person name="Halpern A.L."/>
            <person name="Halter G.M."/>
            <person name="Han M.V."/>
            <person name="Heger A."/>
            <person name="Hillier L."/>
            <person name="Hinrichs A.S."/>
            <person name="Holmes I."/>
            <person name="Hoskins R.A."/>
            <person name="Hubisz M.J."/>
            <person name="Hultmark D."/>
            <person name="Huntley M.A."/>
            <person name="Jaffe D.B."/>
            <person name="Jagadeeshan S."/>
            <person name="Jeck W.R."/>
            <person name="Johnson J."/>
            <person name="Jones C.D."/>
            <person name="Jordan W.C."/>
            <person name="Karpen G.H."/>
            <person name="Kataoka E."/>
            <person name="Keightley P.D."/>
            <person name="Kheradpour P."/>
            <person name="Kirkness E.F."/>
            <person name="Koerich L.B."/>
            <person name="Kristiansen K."/>
            <person name="Kudrna D."/>
            <person name="Kulathinal R.J."/>
            <person name="Kumar S."/>
            <person name="Kwok R."/>
            <person name="Lander E."/>
            <person name="Langley C.H."/>
            <person name="Lapoint R."/>
            <person name="Lazzaro B.P."/>
            <person name="Lee S.J."/>
            <person name="Levesque L."/>
            <person name="Li R."/>
            <person name="Lin C.F."/>
            <person name="Lin M.F."/>
            <person name="Lindblad-Toh K."/>
            <person name="Llopart A."/>
            <person name="Long M."/>
            <person name="Low L."/>
            <person name="Lozovsky E."/>
            <person name="Lu J."/>
            <person name="Luo M."/>
            <person name="Machado C.A."/>
            <person name="Makalowski W."/>
            <person name="Marzo M."/>
            <person name="Matsuda M."/>
            <person name="Matzkin L."/>
            <person name="McAllister B."/>
            <person name="McBride C.S."/>
            <person name="McKernan B."/>
            <person name="McKernan K."/>
            <person name="Mendez-Lago M."/>
            <person name="Minx P."/>
            <person name="Mollenhauer M.U."/>
            <person name="Montooth K."/>
            <person name="Mount S.M."/>
            <person name="Mu X."/>
            <person name="Myers E."/>
            <person name="Negre B."/>
            <person name="Newfeld S."/>
            <person name="Nielsen R."/>
            <person name="Noor M.A."/>
            <person name="O'Grady P."/>
            <person name="Pachter L."/>
            <person name="Papaceit M."/>
            <person name="Parisi M.J."/>
            <person name="Parisi M."/>
            <person name="Parts L."/>
            <person name="Pedersen J.S."/>
            <person name="Pesole G."/>
            <person name="Phillippy A.M."/>
            <person name="Ponting C.P."/>
            <person name="Pop M."/>
            <person name="Porcelli D."/>
            <person name="Powell J.R."/>
            <person name="Prohaska S."/>
            <person name="Pruitt K."/>
            <person name="Puig M."/>
            <person name="Quesneville H."/>
            <person name="Ram K.R."/>
            <person name="Rand D."/>
            <person name="Rasmussen M.D."/>
            <person name="Reed L.K."/>
            <person name="Reenan R."/>
            <person name="Reily A."/>
            <person name="Remington K.A."/>
            <person name="Rieger T.T."/>
            <person name="Ritchie M.G."/>
            <person name="Robin C."/>
            <person name="Rogers Y.H."/>
            <person name="Rohde C."/>
            <person name="Rozas J."/>
            <person name="Rubenfield M.J."/>
            <person name="Ruiz A."/>
            <person name="Russo S."/>
            <person name="Salzberg S.L."/>
            <person name="Sanchez-Gracia A."/>
            <person name="Saranga D.J."/>
            <person name="Sato H."/>
            <person name="Schaeffer S.W."/>
            <person name="Schatz M.C."/>
            <person name="Schlenke T."/>
            <person name="Schwartz R."/>
            <person name="Segarra C."/>
            <person name="Singh R.S."/>
            <person name="Sirot L."/>
            <person name="Sirota M."/>
            <person name="Sisneros N.B."/>
            <person name="Smith C.D."/>
            <person name="Smith T.F."/>
            <person name="Spieth J."/>
            <person name="Stage D.E."/>
            <person name="Stark A."/>
            <person name="Stephan W."/>
            <person name="Strausberg R.L."/>
            <person name="Strempel S."/>
            <person name="Sturgill D."/>
            <person name="Sutton G."/>
            <person name="Sutton G.G."/>
            <person name="Tao W."/>
            <person name="Teichmann S."/>
            <person name="Tobari Y.N."/>
            <person name="Tomimura Y."/>
            <person name="Tsolas J.M."/>
            <person name="Valente V.L."/>
            <person name="Venter E."/>
            <person name="Venter J.C."/>
            <person name="Vicario S."/>
            <person name="Vieira F.G."/>
            <person name="Vilella A.J."/>
            <person name="Villasante A."/>
            <person name="Walenz B."/>
            <person name="Wang J."/>
            <person name="Wasserman M."/>
            <person name="Watts T."/>
            <person name="Wilson D."/>
            <person name="Wilson R.K."/>
            <person name="Wing R.A."/>
            <person name="Wolfner M.F."/>
            <person name="Wong A."/>
            <person name="Wong G.K."/>
            <person name="Wu C.I."/>
            <person name="Wu G."/>
            <person name="Yamamoto D."/>
            <person name="Yang H.P."/>
            <person name="Yang S.P."/>
            <person name="Yorke J.A."/>
            <person name="Yoshida K."/>
            <person name="Zdobnov E."/>
            <person name="Zhang P."/>
            <person name="Zhang Y."/>
            <person name="Zimin A.V."/>
            <person name="Baldwin J."/>
            <person name="Abdouelleil A."/>
            <person name="Abdulkadir J."/>
            <person name="Abebe A."/>
            <person name="Abera B."/>
            <person name="Abreu J."/>
            <person name="Acer S.C."/>
            <person name="Aftuck L."/>
            <person name="Alexander A."/>
            <person name="An P."/>
            <person name="Anderson E."/>
            <person name="Anderson S."/>
            <person name="Arachi H."/>
            <person name="Azer M."/>
            <person name="Bachantsang P."/>
            <person name="Barry A."/>
            <person name="Bayul T."/>
            <person name="Berlin A."/>
            <person name="Bessette D."/>
            <person name="Bloom T."/>
            <person name="Blye J."/>
            <person name="Boguslavskiy L."/>
            <person name="Bonnet C."/>
            <person name="Boukhgalter B."/>
            <person name="Bourzgui I."/>
            <person name="Brown A."/>
            <person name="Cahill P."/>
            <person name="Channer S."/>
            <person name="Cheshatsang Y."/>
            <person name="Chuda L."/>
            <person name="Citroen M."/>
            <person name="Collymore A."/>
            <person name="Cooke P."/>
            <person name="Costello M."/>
            <person name="D'Aco K."/>
            <person name="Daza R."/>
            <person name="De Haan G."/>
            <person name="DeGray S."/>
            <person name="DeMaso C."/>
            <person name="Dhargay N."/>
            <person name="Dooley K."/>
            <person name="Dooley E."/>
            <person name="Doricent M."/>
            <person name="Dorje P."/>
            <person name="Dorjee K."/>
            <person name="Dupes A."/>
            <person name="Elong R."/>
            <person name="Falk J."/>
            <person name="Farina A."/>
            <person name="Faro S."/>
            <person name="Ferguson D."/>
            <person name="Fisher S."/>
            <person name="Foley C.D."/>
            <person name="Franke A."/>
            <person name="Friedrich D."/>
            <person name="Gadbois L."/>
            <person name="Gearin G."/>
            <person name="Gearin C.R."/>
            <person name="Giannoukos G."/>
            <person name="Goode T."/>
            <person name="Graham J."/>
            <person name="Grandbois E."/>
            <person name="Grewal S."/>
            <person name="Gyaltsen K."/>
            <person name="Hafez N."/>
            <person name="Hagos B."/>
            <person name="Hall J."/>
            <person name="Henson C."/>
            <person name="Hollinger A."/>
            <person name="Honan T."/>
            <person name="Huard M.D."/>
            <person name="Hughes L."/>
            <person name="Hurhula B."/>
            <person name="Husby M.E."/>
            <person name="Kamat A."/>
            <person name="Kanga B."/>
            <person name="Kashin S."/>
            <person name="Khazanovich D."/>
            <person name="Kisner P."/>
            <person name="Lance K."/>
            <person name="Lara M."/>
            <person name="Lee W."/>
            <person name="Lennon N."/>
            <person name="Letendre F."/>
            <person name="LeVine R."/>
            <person name="Lipovsky A."/>
            <person name="Liu X."/>
            <person name="Liu J."/>
            <person name="Liu S."/>
            <person name="Lokyitsang T."/>
            <person name="Lokyitsang Y."/>
            <person name="Lubonja R."/>
            <person name="Lui A."/>
            <person name="MacDonald P."/>
            <person name="Magnisalis V."/>
            <person name="Maru K."/>
            <person name="Matthews C."/>
            <person name="McCusker W."/>
            <person name="McDonough S."/>
            <person name="Mehta T."/>
            <person name="Meldrim J."/>
            <person name="Meneus L."/>
            <person name="Mihai O."/>
            <person name="Mihalev A."/>
            <person name="Mihova T."/>
            <person name="Mittelman R."/>
            <person name="Mlenga V."/>
            <person name="Montmayeur A."/>
            <person name="Mulrain L."/>
            <person name="Navidi A."/>
            <person name="Naylor J."/>
            <person name="Negash T."/>
            <person name="Nguyen T."/>
            <person name="Nguyen N."/>
            <person name="Nicol R."/>
            <person name="Norbu C."/>
            <person name="Norbu N."/>
            <person name="Novod N."/>
            <person name="O'Neill B."/>
            <person name="Osman S."/>
            <person name="Markiewicz E."/>
            <person name="Oyono O.L."/>
            <person name="Patti C."/>
            <person name="Phunkhang P."/>
            <person name="Pierre F."/>
            <person name="Priest M."/>
            <person name="Raghuraman S."/>
            <person name="Rege F."/>
            <person name="Reyes R."/>
            <person name="Rise C."/>
            <person name="Rogov P."/>
            <person name="Ross K."/>
            <person name="Ryan E."/>
            <person name="Settipalli S."/>
            <person name="Shea T."/>
            <person name="Sherpa N."/>
            <person name="Shi L."/>
            <person name="Shih D."/>
            <person name="Sparrow T."/>
            <person name="Spaulding J."/>
            <person name="Stalker J."/>
            <person name="Stange-Thomann N."/>
            <person name="Stavropoulos S."/>
            <person name="Stone C."/>
            <person name="Strader C."/>
            <person name="Tesfaye S."/>
            <person name="Thomson T."/>
            <person name="Thoulutsang Y."/>
            <person name="Thoulutsang D."/>
            <person name="Topham K."/>
            <person name="Topping I."/>
            <person name="Tsamla T."/>
            <person name="Vassiliev H."/>
            <person name="Vo A."/>
            <person name="Wangchuk T."/>
            <person name="Wangdi T."/>
            <person name="Weiand M."/>
            <person name="Wilkinson J."/>
            <person name="Wilson A."/>
            <person name="Yadav S."/>
            <person name="Young G."/>
            <person name="Yu Q."/>
            <person name="Zembek L."/>
            <person name="Zhong D."/>
            <person name="Zimmer A."/>
            <person name="Zwirko Z."/>
            <person name="Jaffe D.B."/>
            <person name="Alvarez P."/>
            <person name="Brockman W."/>
            <person name="Butler J."/>
            <person name="Chin C."/>
            <person name="Gnerre S."/>
            <person name="Grabherr M."/>
            <person name="Kleber M."/>
            <person name="Mauceli E."/>
            <person name="MacCallum I."/>
        </authorList>
    </citation>
    <scope>NUCLEOTIDE SEQUENCE [LARGE SCALE GENOMIC DNA]</scope>
    <source>
        <strain evidence="4">Tucson 15287-2541.00</strain>
    </source>
</reference>
<dbReference type="Gene3D" id="3.10.100.10">
    <property type="entry name" value="Mannose-Binding Protein A, subunit A"/>
    <property type="match status" value="1"/>
</dbReference>
<dbReference type="PROSITE" id="PS50041">
    <property type="entry name" value="C_TYPE_LECTIN_2"/>
    <property type="match status" value="1"/>
</dbReference>
<dbReference type="AlphaFoldDB" id="B4JDZ3"/>
<organism evidence="4">
    <name type="scientific">Drosophila grimshawi</name>
    <name type="common">Hawaiian fruit fly</name>
    <name type="synonym">Idiomyia grimshawi</name>
    <dbReference type="NCBI Taxonomy" id="7222"/>
    <lineage>
        <taxon>Eukaryota</taxon>
        <taxon>Metazoa</taxon>
        <taxon>Ecdysozoa</taxon>
        <taxon>Arthropoda</taxon>
        <taxon>Hexapoda</taxon>
        <taxon>Insecta</taxon>
        <taxon>Pterygota</taxon>
        <taxon>Neoptera</taxon>
        <taxon>Endopterygota</taxon>
        <taxon>Diptera</taxon>
        <taxon>Brachycera</taxon>
        <taxon>Muscomorpha</taxon>
        <taxon>Ephydroidea</taxon>
        <taxon>Drosophilidae</taxon>
        <taxon>Drosophila</taxon>
        <taxon>Hawaiian Drosophila</taxon>
    </lineage>
</organism>
<name>B4JDZ3_DROGR</name>
<dbReference type="Proteomes" id="UP000001070">
    <property type="component" value="Unassembled WGS sequence"/>
</dbReference>
<dbReference type="FunCoup" id="B4JDZ3">
    <property type="interactions" value="37"/>
</dbReference>
<dbReference type="InterPro" id="IPR050111">
    <property type="entry name" value="C-type_lectin/snaclec_domain"/>
</dbReference>
<dbReference type="InParanoid" id="B4JDZ3"/>
<sequence length="197" mass="22746">MLEHIGTMQQYSKTCNTSQVGNIQDRLNHLEGQMVTQQEKAGSCLTAIEEIKCNLVDQEKLINIHKKSVSKPFQKIGSNYYYIEKNTHMNWFAAAHKCTDYGGHLLSLDNEEEWSALKPHLDFSKSFYWVDINDLAKEGQYISLTTGRPAQYIPWKPNEPNNVGGEHCARLENNKQFPLNDLRCYDMAFFICESFNK</sequence>
<dbReference type="PROSITE" id="PS00615">
    <property type="entry name" value="C_TYPE_LECTIN_1"/>
    <property type="match status" value="1"/>
</dbReference>
<dbReference type="HOGENOM" id="CLU_049894_13_0_1"/>
<dbReference type="SUPFAM" id="SSF56436">
    <property type="entry name" value="C-type lectin-like"/>
    <property type="match status" value="1"/>
</dbReference>
<dbReference type="InterPro" id="IPR016187">
    <property type="entry name" value="CTDL_fold"/>
</dbReference>
<dbReference type="EMBL" id="CH916368">
    <property type="protein sequence ID" value="EDW03513.1"/>
    <property type="molecule type" value="Genomic_DNA"/>
</dbReference>
<protein>
    <submittedName>
        <fullName evidence="3">GH10464</fullName>
    </submittedName>
</protein>
<evidence type="ECO:0000313" key="4">
    <source>
        <dbReference type="Proteomes" id="UP000001070"/>
    </source>
</evidence>
<dbReference type="SMART" id="SM00034">
    <property type="entry name" value="CLECT"/>
    <property type="match status" value="1"/>
</dbReference>
<feature type="domain" description="C-type lectin" evidence="2">
    <location>
        <begin position="76"/>
        <end position="193"/>
    </location>
</feature>
<proteinExistence type="predicted"/>
<dbReference type="eggNOG" id="KOG4297">
    <property type="taxonomic scope" value="Eukaryota"/>
</dbReference>
<dbReference type="OMA" id="YREWISI"/>
<dbReference type="CDD" id="cd00037">
    <property type="entry name" value="CLECT"/>
    <property type="match status" value="1"/>
</dbReference>
<dbReference type="InterPro" id="IPR018378">
    <property type="entry name" value="C-type_lectin_CS"/>
</dbReference>
<dbReference type="PhylomeDB" id="B4JDZ3"/>
<dbReference type="PANTHER" id="PTHR22803">
    <property type="entry name" value="MANNOSE, PHOSPHOLIPASE, LECTIN RECEPTOR RELATED"/>
    <property type="match status" value="1"/>
</dbReference>
<dbReference type="InterPro" id="IPR016186">
    <property type="entry name" value="C-type_lectin-like/link_sf"/>
</dbReference>
<accession>B4JDZ3</accession>
<dbReference type="InterPro" id="IPR001304">
    <property type="entry name" value="C-type_lectin-like"/>
</dbReference>
<evidence type="ECO:0000259" key="2">
    <source>
        <dbReference type="PROSITE" id="PS50041"/>
    </source>
</evidence>
<gene>
    <name evidence="3" type="primary">Dgri\GH10464</name>
    <name evidence="3" type="ORF">Dgri_GH10464</name>
</gene>
<dbReference type="OrthoDB" id="7647695at2759"/>
<dbReference type="Pfam" id="PF00059">
    <property type="entry name" value="Lectin_C"/>
    <property type="match status" value="1"/>
</dbReference>
<keyword evidence="4" id="KW-1185">Reference proteome</keyword>